<name>A0A0C1D833_9SPHI</name>
<protein>
    <recommendedName>
        <fullName evidence="1">Glycosyl transferase family 1 domain-containing protein</fullName>
    </recommendedName>
</protein>
<feature type="domain" description="Glycosyl transferase family 1" evidence="1">
    <location>
        <begin position="220"/>
        <end position="389"/>
    </location>
</feature>
<dbReference type="InterPro" id="IPR001296">
    <property type="entry name" value="Glyco_trans_1"/>
</dbReference>
<dbReference type="GO" id="GO:0016757">
    <property type="term" value="F:glycosyltransferase activity"/>
    <property type="evidence" value="ECO:0007669"/>
    <property type="project" value="InterPro"/>
</dbReference>
<dbReference type="AlphaFoldDB" id="A0A0C1D833"/>
<reference evidence="2 3" key="1">
    <citation type="submission" date="2014-10" db="EMBL/GenBank/DDBJ databases">
        <title>Pedobacter Kyungheensis.</title>
        <authorList>
            <person name="Anderson B.M."/>
            <person name="Newman J.D."/>
        </authorList>
    </citation>
    <scope>NUCLEOTIDE SEQUENCE [LARGE SCALE GENOMIC DNA]</scope>
    <source>
        <strain evidence="2 3">KACC 16221</strain>
    </source>
</reference>
<dbReference type="PANTHER" id="PTHR45947:SF3">
    <property type="entry name" value="SULFOQUINOVOSYL TRANSFERASE SQD2"/>
    <property type="match status" value="1"/>
</dbReference>
<dbReference type="RefSeq" id="WP_039476880.1">
    <property type="nucleotide sequence ID" value="NZ_JSYN01000015.1"/>
</dbReference>
<evidence type="ECO:0000313" key="2">
    <source>
        <dbReference type="EMBL" id="KIA93446.1"/>
    </source>
</evidence>
<accession>A0A0C1D833</accession>
<dbReference type="Pfam" id="PF00534">
    <property type="entry name" value="Glycos_transf_1"/>
    <property type="match status" value="1"/>
</dbReference>
<dbReference type="Gene3D" id="3.40.50.2000">
    <property type="entry name" value="Glycogen Phosphorylase B"/>
    <property type="match status" value="2"/>
</dbReference>
<keyword evidence="3" id="KW-1185">Reference proteome</keyword>
<proteinExistence type="predicted"/>
<dbReference type="Proteomes" id="UP000031246">
    <property type="component" value="Unassembled WGS sequence"/>
</dbReference>
<evidence type="ECO:0000259" key="1">
    <source>
        <dbReference type="Pfam" id="PF00534"/>
    </source>
</evidence>
<evidence type="ECO:0000313" key="3">
    <source>
        <dbReference type="Proteomes" id="UP000031246"/>
    </source>
</evidence>
<dbReference type="InterPro" id="IPR050194">
    <property type="entry name" value="Glycosyltransferase_grp1"/>
</dbReference>
<dbReference type="EMBL" id="JSYN01000015">
    <property type="protein sequence ID" value="KIA93446.1"/>
    <property type="molecule type" value="Genomic_DNA"/>
</dbReference>
<dbReference type="SUPFAM" id="SSF53756">
    <property type="entry name" value="UDP-Glycosyltransferase/glycogen phosphorylase"/>
    <property type="match status" value="1"/>
</dbReference>
<dbReference type="CDD" id="cd03801">
    <property type="entry name" value="GT4_PimA-like"/>
    <property type="match status" value="1"/>
</dbReference>
<dbReference type="OrthoDB" id="1046785at2"/>
<organism evidence="2 3">
    <name type="scientific">Pedobacter kyungheensis</name>
    <dbReference type="NCBI Taxonomy" id="1069985"/>
    <lineage>
        <taxon>Bacteria</taxon>
        <taxon>Pseudomonadati</taxon>
        <taxon>Bacteroidota</taxon>
        <taxon>Sphingobacteriia</taxon>
        <taxon>Sphingobacteriales</taxon>
        <taxon>Sphingobacteriaceae</taxon>
        <taxon>Pedobacter</taxon>
    </lineage>
</organism>
<comment type="caution">
    <text evidence="2">The sequence shown here is derived from an EMBL/GenBank/DDBJ whole genome shotgun (WGS) entry which is preliminary data.</text>
</comment>
<sequence>MSNIFYFETPSEAFGHGVGSYTGNLLGAVERLNAPCNLYFVRLSFGKKTGFSSRKINHKRTDIDIVLNEAGIKKGQSEVGLKPMMARAIICLLSGFFDEKIKTVFHLNTVLQLPLADLANEYDFKVVYTNHVSLWRVFYSNDINAFKKDWKSTDPKEKKNIFFQSIIFEKKLCQQANHIISLSSDSSRFMQKYYELSDQNQVHLIPNGLISEVYNRNLNKEIIKSSLGFNENDFIFLYVGRLSEQKGVDILIKSFSKKLKSMPNARLLIVGKGNMEHYLSISASVCGRVSFTGYADKENIKRYYTIADAGLIPSMTEQSSFTALEMLSSGVPLIVSDIPAFAKPFEDKLNVIKVKTDIFDRVDEKNLSAQMLGLYQNQQLRAKLSENGQLLFNMHFTAKQMAEKTLQLYLS</sequence>
<gene>
    <name evidence="2" type="ORF">OC25_13560</name>
</gene>
<dbReference type="PANTHER" id="PTHR45947">
    <property type="entry name" value="SULFOQUINOVOSYL TRANSFERASE SQD2"/>
    <property type="match status" value="1"/>
</dbReference>